<accession>A0ABQ8VUD0</accession>
<keyword evidence="3" id="KW-1185">Reference proteome</keyword>
<feature type="region of interest" description="Disordered" evidence="1">
    <location>
        <begin position="1235"/>
        <end position="1287"/>
    </location>
</feature>
<reference evidence="2" key="1">
    <citation type="submission" date="2022-08" db="EMBL/GenBank/DDBJ databases">
        <title>A Global Phylogenomic Analysis of the Shiitake Genus Lentinula.</title>
        <authorList>
            <consortium name="DOE Joint Genome Institute"/>
            <person name="Sierra-Patev S."/>
            <person name="Min B."/>
            <person name="Naranjo-Ortiz M."/>
            <person name="Looney B."/>
            <person name="Konkel Z."/>
            <person name="Slot J.C."/>
            <person name="Sakamoto Y."/>
            <person name="Steenwyk J.L."/>
            <person name="Rokas A."/>
            <person name="Carro J."/>
            <person name="Camarero S."/>
            <person name="Ferreira P."/>
            <person name="Molpeceres G."/>
            <person name="Ruiz-Duenas F.J."/>
            <person name="Serrano A."/>
            <person name="Henrissat B."/>
            <person name="Drula E."/>
            <person name="Hughes K.W."/>
            <person name="Mata J.L."/>
            <person name="Ishikawa N.K."/>
            <person name="Vargas-Isla R."/>
            <person name="Ushijima S."/>
            <person name="Smith C.A."/>
            <person name="Ahrendt S."/>
            <person name="Andreopoulos W."/>
            <person name="He G."/>
            <person name="Labutti K."/>
            <person name="Lipzen A."/>
            <person name="Ng V."/>
            <person name="Riley R."/>
            <person name="Sandor L."/>
            <person name="Barry K."/>
            <person name="Martinez A.T."/>
            <person name="Xiao Y."/>
            <person name="Gibbons J.G."/>
            <person name="Terashima K."/>
            <person name="Grigoriev I.V."/>
            <person name="Hibbett D.S."/>
        </authorList>
    </citation>
    <scope>NUCLEOTIDE SEQUENCE</scope>
    <source>
        <strain evidence="2">RHP3577 ss4</strain>
    </source>
</reference>
<dbReference type="Pfam" id="PF18759">
    <property type="entry name" value="Plavaka"/>
    <property type="match status" value="1"/>
</dbReference>
<organism evidence="2 3">
    <name type="scientific">Lentinula lateritia</name>
    <dbReference type="NCBI Taxonomy" id="40482"/>
    <lineage>
        <taxon>Eukaryota</taxon>
        <taxon>Fungi</taxon>
        <taxon>Dikarya</taxon>
        <taxon>Basidiomycota</taxon>
        <taxon>Agaricomycotina</taxon>
        <taxon>Agaricomycetes</taxon>
        <taxon>Agaricomycetidae</taxon>
        <taxon>Agaricales</taxon>
        <taxon>Marasmiineae</taxon>
        <taxon>Omphalotaceae</taxon>
        <taxon>Lentinula</taxon>
    </lineage>
</organism>
<dbReference type="Proteomes" id="UP001150217">
    <property type="component" value="Unassembled WGS sequence"/>
</dbReference>
<protein>
    <recommendedName>
        <fullName evidence="4">CxC2-like cysteine cluster KDZ transposase-associated domain-containing protein</fullName>
    </recommendedName>
</protein>
<sequence length="1287" mass="146193">MSDPLQCAPECKRGPFLSTQATNRHRGGCEAWNAYVAAQALKRGYDEVSGEDEDPAITRRKKQKRKKLEQAVARAESLSLPRSSIIATHAKASSSAVTLEQSKGPEIGTAEHLTPRALLSPEPNSPVYIGIDGQPDEPELAPEMTAAGRPIRSTRGHLPARYLDVLPQSAPAVGSSQVENEQQPAEQQNSPLTLPRIILIVRDKLKTQLNVFGLWREYPDRPSHDPDGEVGLEDLSNLPRSEEYRDDEHPEDARDDSPLNPTQTLLTGWQNNGNSTKSNSEMDGLTHILQRPDFDVKELKGYNAQAANEKITKADEDWEHNRFKDSFIETAIEIEVPSGSPQIPSKKFKIPQLLYRNPLSVIRAAFADRLASQFHFAPFKLFQEIDDDNGETISQRVQTDIYNSDVFLEEHKNLRRAPTDDKDCKREKVVAALMCWSDATQLANFGTAKLWPIYMLFGNLSKYIRASPNSGAVHHLAYIPTIPDSVKHEISKFNVNWKTQAKEIIAHCNRELYHAVWRFLLNDAFLHAYKYGIVIKCFDGVERRVYPRFFTYSADYPEKVLLATIRERGLCPCPRCLCPKEALDRMGLHQDMKMRDKLRVFLHDKVKLTREWIYEQGIKIQGSAVQRILKATSSVPTMNAFTGRLGLDFNLSRMLVVDLMHEFELGVWKALFSHLIRILYAVGQQYVEELNHRFRQMPTFGFDTIRTFANNASEMKKLAARDFEDLLQCAIPVFEGLLPGPVNSKLMTLLYRAAEWHALAKLRMHTEKTLDYMETLTYEFGKLMRQFQDLSNNSFQTYETDRETTARYRRKEKEAIAAGASQQNENSGRRRKFLNLLTYKWHALADYICSIRWFGPTDSFSTQLGELAHRVVKKLYSLGNKKKDPRQIGRRLRRLEWAKRAADRRGIHTKRRRQQRILNAGNAAELLAAHHHIGLSAKNKHNIGSFVKAHYDDPAAQVSFQFTCTLDILLNASNYCQNFYPKLQDHLLGRLMDRKFDGDTHESFTDADRNHIRLKGGSFISLKTCRINYTTYDVRRDQDTINPSNHADVMMLSGEDAAGAHPYWYARVLGIFRATTISSHPNASTTKSGPVEMEFLWVRWLGIDPGHQSGSRNARLPKVGFVPESDPFAFGFLDPAHVIRGCHLMPAFSDGRTSELLETEKPTVARKEGEKDDWAYFYVGIFVDRDMFMRYFPGGGVGHVANRKFFKQGEDSTNDNDISSISSDLGADELDVLDTEEISLEEMSEDGSDDGSDDDLGDEQGDSNDDDDDDLDVGGDDWQWDDGYGSP</sequence>
<evidence type="ECO:0000313" key="2">
    <source>
        <dbReference type="EMBL" id="KAJ4499984.1"/>
    </source>
</evidence>
<feature type="compositionally biased region" description="Basic and acidic residues" evidence="1">
    <location>
        <begin position="240"/>
        <end position="257"/>
    </location>
</feature>
<feature type="compositionally biased region" description="Basic and acidic residues" evidence="1">
    <location>
        <begin position="217"/>
        <end position="227"/>
    </location>
</feature>
<feature type="compositionally biased region" description="Polar residues" evidence="1">
    <location>
        <begin position="259"/>
        <end position="281"/>
    </location>
</feature>
<comment type="caution">
    <text evidence="2">The sequence shown here is derived from an EMBL/GenBank/DDBJ whole genome shotgun (WGS) entry which is preliminary data.</text>
</comment>
<dbReference type="InterPro" id="IPR041078">
    <property type="entry name" value="Plavaka"/>
</dbReference>
<evidence type="ECO:0008006" key="4">
    <source>
        <dbReference type="Google" id="ProtNLM"/>
    </source>
</evidence>
<feature type="region of interest" description="Disordered" evidence="1">
    <location>
        <begin position="217"/>
        <end position="281"/>
    </location>
</feature>
<feature type="compositionally biased region" description="Acidic residues" evidence="1">
    <location>
        <begin position="1235"/>
        <end position="1280"/>
    </location>
</feature>
<name>A0ABQ8VUD0_9AGAR</name>
<gene>
    <name evidence="2" type="ORF">C8R41DRAFT_977905</name>
</gene>
<proteinExistence type="predicted"/>
<evidence type="ECO:0000313" key="3">
    <source>
        <dbReference type="Proteomes" id="UP001150217"/>
    </source>
</evidence>
<dbReference type="EMBL" id="JANVFT010000008">
    <property type="protein sequence ID" value="KAJ4499984.1"/>
    <property type="molecule type" value="Genomic_DNA"/>
</dbReference>
<evidence type="ECO:0000256" key="1">
    <source>
        <dbReference type="SAM" id="MobiDB-lite"/>
    </source>
</evidence>